<feature type="domain" description="STAS" evidence="3">
    <location>
        <begin position="1"/>
        <end position="110"/>
    </location>
</feature>
<dbReference type="PROSITE" id="PS50801">
    <property type="entry name" value="STAS"/>
    <property type="match status" value="1"/>
</dbReference>
<evidence type="ECO:0000313" key="5">
    <source>
        <dbReference type="Proteomes" id="UP000074382"/>
    </source>
</evidence>
<dbReference type="PANTHER" id="PTHR33495">
    <property type="entry name" value="ANTI-SIGMA FACTOR ANTAGONIST TM_1081-RELATED-RELATED"/>
    <property type="match status" value="1"/>
</dbReference>
<organism evidence="4 5">
    <name type="scientific">Thermobifida cellulosilytica TB100</name>
    <dbReference type="NCBI Taxonomy" id="665004"/>
    <lineage>
        <taxon>Bacteria</taxon>
        <taxon>Bacillati</taxon>
        <taxon>Actinomycetota</taxon>
        <taxon>Actinomycetes</taxon>
        <taxon>Streptosporangiales</taxon>
        <taxon>Nocardiopsidaceae</taxon>
        <taxon>Thermobifida</taxon>
    </lineage>
</organism>
<dbReference type="PANTHER" id="PTHR33495:SF2">
    <property type="entry name" value="ANTI-SIGMA FACTOR ANTAGONIST TM_1081-RELATED"/>
    <property type="match status" value="1"/>
</dbReference>
<dbReference type="InterPro" id="IPR002645">
    <property type="entry name" value="STAS_dom"/>
</dbReference>
<dbReference type="PATRIC" id="fig|665004.4.peg.899"/>
<dbReference type="NCBIfam" id="TIGR00377">
    <property type="entry name" value="ant_ant_sig"/>
    <property type="match status" value="1"/>
</dbReference>
<dbReference type="InterPro" id="IPR003658">
    <property type="entry name" value="Anti-sigma_ant"/>
</dbReference>
<reference evidence="5" key="1">
    <citation type="journal article" date="2017" name="Acta Aliment.">
        <title>Plant polysaccharide degrading enzyme system of Thermpbifida cellulosilytica TB100 revealed by de novo genome project data.</title>
        <authorList>
            <person name="Toth A."/>
            <person name="Baka E."/>
            <person name="Luzics S."/>
            <person name="Bata-Vidacs I."/>
            <person name="Nagy I."/>
            <person name="Balint B."/>
            <person name="Herceg R."/>
            <person name="Olasz F."/>
            <person name="Wilk T."/>
            <person name="Nagy T."/>
            <person name="Kriszt B."/>
            <person name="Nagy I."/>
            <person name="Kukolya J."/>
        </authorList>
    </citation>
    <scope>NUCLEOTIDE SEQUENCE [LARGE SCALE GENOMIC DNA]</scope>
    <source>
        <strain evidence="5">TB100</strain>
    </source>
</reference>
<dbReference type="InterPro" id="IPR036513">
    <property type="entry name" value="STAS_dom_sf"/>
</dbReference>
<dbReference type="SUPFAM" id="SSF52091">
    <property type="entry name" value="SpoIIaa-like"/>
    <property type="match status" value="1"/>
</dbReference>
<dbReference type="STRING" id="665004.AC529_12720"/>
<dbReference type="Pfam" id="PF01740">
    <property type="entry name" value="STAS"/>
    <property type="match status" value="1"/>
</dbReference>
<keyword evidence="5" id="KW-1185">Reference proteome</keyword>
<dbReference type="AlphaFoldDB" id="A0A147KGG5"/>
<dbReference type="Gene3D" id="3.30.750.24">
    <property type="entry name" value="STAS domain"/>
    <property type="match status" value="1"/>
</dbReference>
<dbReference type="Proteomes" id="UP000074382">
    <property type="component" value="Unassembled WGS sequence"/>
</dbReference>
<dbReference type="CDD" id="cd07043">
    <property type="entry name" value="STAS_anti-anti-sigma_factors"/>
    <property type="match status" value="1"/>
</dbReference>
<evidence type="ECO:0000259" key="3">
    <source>
        <dbReference type="PROSITE" id="PS50801"/>
    </source>
</evidence>
<accession>A0A147KGG5</accession>
<proteinExistence type="inferred from homology"/>
<name>A0A147KGG5_THECS</name>
<protein>
    <recommendedName>
        <fullName evidence="2">Anti-sigma factor antagonist</fullName>
    </recommendedName>
</protein>
<evidence type="ECO:0000256" key="1">
    <source>
        <dbReference type="ARBA" id="ARBA00009013"/>
    </source>
</evidence>
<gene>
    <name evidence="4" type="ORF">AC529_12720</name>
</gene>
<evidence type="ECO:0000256" key="2">
    <source>
        <dbReference type="RuleBase" id="RU003749"/>
    </source>
</evidence>
<evidence type="ECO:0000313" key="4">
    <source>
        <dbReference type="EMBL" id="KUP96395.1"/>
    </source>
</evidence>
<sequence length="113" mass="11984">MTTRIEGDVAIVVPRGDLDAVTSPALARVLQEHLGAAEPCRGVVLDFSGVEFCDSRCIGVLVASYRHARDRGIGMAVARPRGAVQRLFVIAGIDQVITVEEDLGRAVKAVTAN</sequence>
<comment type="caution">
    <text evidence="4">The sequence shown here is derived from an EMBL/GenBank/DDBJ whole genome shotgun (WGS) entry which is preliminary data.</text>
</comment>
<dbReference type="GO" id="GO:0043856">
    <property type="term" value="F:anti-sigma factor antagonist activity"/>
    <property type="evidence" value="ECO:0007669"/>
    <property type="project" value="InterPro"/>
</dbReference>
<dbReference type="EMBL" id="LGEM01000092">
    <property type="protein sequence ID" value="KUP96395.1"/>
    <property type="molecule type" value="Genomic_DNA"/>
</dbReference>
<comment type="similarity">
    <text evidence="1 2">Belongs to the anti-sigma-factor antagonist family.</text>
</comment>